<evidence type="ECO:0000313" key="2">
    <source>
        <dbReference type="EMBL" id="GFT34828.1"/>
    </source>
</evidence>
<name>A0A8X6NU02_NEPPI</name>
<accession>A0A8X6NU02</accession>
<organism evidence="2 3">
    <name type="scientific">Nephila pilipes</name>
    <name type="common">Giant wood spider</name>
    <name type="synonym">Nephila maculata</name>
    <dbReference type="NCBI Taxonomy" id="299642"/>
    <lineage>
        <taxon>Eukaryota</taxon>
        <taxon>Metazoa</taxon>
        <taxon>Ecdysozoa</taxon>
        <taxon>Arthropoda</taxon>
        <taxon>Chelicerata</taxon>
        <taxon>Arachnida</taxon>
        <taxon>Araneae</taxon>
        <taxon>Araneomorphae</taxon>
        <taxon>Entelegynae</taxon>
        <taxon>Araneoidea</taxon>
        <taxon>Nephilidae</taxon>
        <taxon>Nephila</taxon>
    </lineage>
</organism>
<dbReference type="EMBL" id="BMAW01013590">
    <property type="protein sequence ID" value="GFT34828.1"/>
    <property type="molecule type" value="Genomic_DNA"/>
</dbReference>
<keyword evidence="3" id="KW-1185">Reference proteome</keyword>
<gene>
    <name evidence="2" type="ORF">NPIL_494181</name>
</gene>
<proteinExistence type="predicted"/>
<feature type="compositionally biased region" description="Polar residues" evidence="1">
    <location>
        <begin position="21"/>
        <end position="32"/>
    </location>
</feature>
<evidence type="ECO:0000256" key="1">
    <source>
        <dbReference type="SAM" id="MobiDB-lite"/>
    </source>
</evidence>
<dbReference type="OrthoDB" id="10477979at2759"/>
<reference evidence="2" key="1">
    <citation type="submission" date="2020-08" db="EMBL/GenBank/DDBJ databases">
        <title>Multicomponent nature underlies the extraordinary mechanical properties of spider dragline silk.</title>
        <authorList>
            <person name="Kono N."/>
            <person name="Nakamura H."/>
            <person name="Mori M."/>
            <person name="Yoshida Y."/>
            <person name="Ohtoshi R."/>
            <person name="Malay A.D."/>
            <person name="Moran D.A.P."/>
            <person name="Tomita M."/>
            <person name="Numata K."/>
            <person name="Arakawa K."/>
        </authorList>
    </citation>
    <scope>NUCLEOTIDE SEQUENCE</scope>
</reference>
<feature type="region of interest" description="Disordered" evidence="1">
    <location>
        <begin position="21"/>
        <end position="47"/>
    </location>
</feature>
<comment type="caution">
    <text evidence="2">The sequence shown here is derived from an EMBL/GenBank/DDBJ whole genome shotgun (WGS) entry which is preliminary data.</text>
</comment>
<protein>
    <submittedName>
        <fullName evidence="2">Uncharacterized protein</fullName>
    </submittedName>
</protein>
<dbReference type="Proteomes" id="UP000887013">
    <property type="component" value="Unassembled WGS sequence"/>
</dbReference>
<evidence type="ECO:0000313" key="3">
    <source>
        <dbReference type="Proteomes" id="UP000887013"/>
    </source>
</evidence>
<sequence>MGRILSNFCFSRKKRESISLTLNQPGSQTKEQQLGLEASQKGSKESQDRCILCFFLSWRRGYLSGTVQMRMTPDGKVVECVRALSPLKDFFRLVWGET</sequence>
<dbReference type="AlphaFoldDB" id="A0A8X6NU02"/>